<dbReference type="Proteomes" id="UP000255389">
    <property type="component" value="Unassembled WGS sequence"/>
</dbReference>
<dbReference type="GeneID" id="93410577"/>
<dbReference type="Pfam" id="PF11887">
    <property type="entry name" value="Mce4_CUP1"/>
    <property type="match status" value="1"/>
</dbReference>
<feature type="domain" description="Mce/MlaD" evidence="2">
    <location>
        <begin position="49"/>
        <end position="127"/>
    </location>
</feature>
<reference evidence="4 7" key="1">
    <citation type="journal article" date="2015" name="MBio">
        <title>Enzymatic Degradation of Phenazines Can Generate Energy and Protect Sensitive Organisms from Toxicity.</title>
        <authorList>
            <person name="Costa K.C."/>
            <person name="Bergkessel M."/>
            <person name="Saunders S."/>
            <person name="Korlach J."/>
            <person name="Newman D.K."/>
        </authorList>
    </citation>
    <scope>NUCLEOTIDE SEQUENCE [LARGE SCALE GENOMIC DNA]</scope>
    <source>
        <strain evidence="4 7">CT6</strain>
    </source>
</reference>
<feature type="domain" description="Mammalian cell entry C-terminal" evidence="3">
    <location>
        <begin position="134"/>
        <end position="352"/>
    </location>
</feature>
<dbReference type="InterPro" id="IPR052336">
    <property type="entry name" value="MlaD_Phospholipid_Transporter"/>
</dbReference>
<proteinExistence type="predicted"/>
<evidence type="ECO:0000313" key="7">
    <source>
        <dbReference type="Proteomes" id="UP000057134"/>
    </source>
</evidence>
<dbReference type="Pfam" id="PF02470">
    <property type="entry name" value="MlaD"/>
    <property type="match status" value="1"/>
</dbReference>
<keyword evidence="7" id="KW-1185">Reference proteome</keyword>
<dbReference type="InterPro" id="IPR024516">
    <property type="entry name" value="Mce_C"/>
</dbReference>
<evidence type="ECO:0000313" key="5">
    <source>
        <dbReference type="EMBL" id="MDV7291319.1"/>
    </source>
</evidence>
<dbReference type="PANTHER" id="PTHR33371">
    <property type="entry name" value="INTERMEMBRANE PHOSPHOLIPID TRANSPORT SYSTEM BINDING PROTEIN MLAD-RELATED"/>
    <property type="match status" value="1"/>
</dbReference>
<dbReference type="KEGG" id="mft:XA26_01260"/>
<evidence type="ECO:0000259" key="2">
    <source>
        <dbReference type="Pfam" id="PF02470"/>
    </source>
</evidence>
<evidence type="ECO:0000259" key="3">
    <source>
        <dbReference type="Pfam" id="PF11887"/>
    </source>
</evidence>
<evidence type="ECO:0000313" key="4">
    <source>
        <dbReference type="EMBL" id="ALI23992.1"/>
    </source>
</evidence>
<dbReference type="STRING" id="1766.XA26_01260"/>
<dbReference type="Proteomes" id="UP000057134">
    <property type="component" value="Chromosome"/>
</dbReference>
<evidence type="ECO:0000313" key="6">
    <source>
        <dbReference type="EMBL" id="SUA03483.1"/>
    </source>
</evidence>
<dbReference type="NCBIfam" id="TIGR00996">
    <property type="entry name" value="Mtu_fam_mce"/>
    <property type="match status" value="1"/>
</dbReference>
<dbReference type="PANTHER" id="PTHR33371:SF19">
    <property type="entry name" value="MCE-FAMILY PROTEIN MCE4A"/>
    <property type="match status" value="1"/>
</dbReference>
<reference evidence="5" key="3">
    <citation type="submission" date="2023-10" db="EMBL/GenBank/DDBJ databases">
        <title>Mycolicibacterium fortuitum clinical isolates causing pulmonary infections in humans.</title>
        <authorList>
            <person name="Mejia-Ponce P.M."/>
            <person name="Zenteno-Cuevas R."/>
            <person name="Licona-Cassani C."/>
        </authorList>
    </citation>
    <scope>NUCLEOTIDE SEQUENCE</scope>
    <source>
        <strain evidence="5">M8</strain>
    </source>
</reference>
<evidence type="ECO:0000256" key="1">
    <source>
        <dbReference type="SAM" id="Phobius"/>
    </source>
</evidence>
<dbReference type="InterPro" id="IPR003399">
    <property type="entry name" value="Mce/MlaD"/>
</dbReference>
<gene>
    <name evidence="6" type="primary">mce_2</name>
    <name evidence="6" type="ORF">NCTC1542_04967</name>
    <name evidence="5" type="ORF">R4485_14230</name>
    <name evidence="4" type="ORF">XA26_01260</name>
</gene>
<keyword evidence="1" id="KW-0812">Transmembrane</keyword>
<keyword evidence="1" id="KW-1133">Transmembrane helix</keyword>
<dbReference type="GO" id="GO:0051701">
    <property type="term" value="P:biological process involved in interaction with host"/>
    <property type="evidence" value="ECO:0007669"/>
    <property type="project" value="TreeGrafter"/>
</dbReference>
<dbReference type="Proteomes" id="UP001186041">
    <property type="component" value="Unassembled WGS sequence"/>
</dbReference>
<organism evidence="4 7">
    <name type="scientific">Mycolicibacterium fortuitum</name>
    <name type="common">Mycobacterium fortuitum</name>
    <dbReference type="NCBI Taxonomy" id="1766"/>
    <lineage>
        <taxon>Bacteria</taxon>
        <taxon>Bacillati</taxon>
        <taxon>Actinomycetota</taxon>
        <taxon>Actinomycetes</taxon>
        <taxon>Mycobacteriales</taxon>
        <taxon>Mycobacteriaceae</taxon>
        <taxon>Mycolicibacterium</taxon>
    </lineage>
</organism>
<accession>A0A0N9Y412</accession>
<name>A0A0N9Y412_MYCFO</name>
<keyword evidence="1" id="KW-0472">Membrane</keyword>
<dbReference type="AlphaFoldDB" id="A0A0N9Y412"/>
<sequence>MTQPAVPHAALNKPKIPPYKLAGLILALVTMMVLALTWMQFRGSFEEKTQLTVLSGRAGLSMDPGSKVTFNGVPIGRLASIDVVTVDDNPEAKLILDVKPQYLKLIPENVTAELRATTVFGNKYISFLSPSNPSPERISPSTPIRAQGVTTEFNTLFETITAISEQIDPIKLNQTLTATAQALDGLGDKFGQSIVNGNDILSDLNPRMPQIRRDISGLADLGEVYADAGPDLFDGLTNAVTTARTLNDQRGNLDQALVAAVGFGNTGGDIFERGGPYLVRGAQDLLPTSALLDKYSPALFCTIRNYHDAGPKLAGALGGNGYSLQTHSLVIGVGNPYVYPDNLPRVNAKGGPEGRPGCWQPVTKDLWPMPYLVMDTGASIAPYNHLELGQPLVAEYVWGRQVGENTINP</sequence>
<reference evidence="6 8" key="2">
    <citation type="submission" date="2018-06" db="EMBL/GenBank/DDBJ databases">
        <authorList>
            <consortium name="Pathogen Informatics"/>
            <person name="Doyle S."/>
        </authorList>
    </citation>
    <scope>NUCLEOTIDE SEQUENCE [LARGE SCALE GENOMIC DNA]</scope>
    <source>
        <strain evidence="6 8">NCTC1542</strain>
    </source>
</reference>
<dbReference type="EMBL" id="JAWLVV010000010">
    <property type="protein sequence ID" value="MDV7291319.1"/>
    <property type="molecule type" value="Genomic_DNA"/>
</dbReference>
<evidence type="ECO:0000313" key="8">
    <source>
        <dbReference type="Proteomes" id="UP000255389"/>
    </source>
</evidence>
<dbReference type="PATRIC" id="fig|1766.6.peg.122"/>
<dbReference type="RefSeq" id="WP_054600710.1">
    <property type="nucleotide sequence ID" value="NZ_CP011269.1"/>
</dbReference>
<dbReference type="GO" id="GO:0005576">
    <property type="term" value="C:extracellular region"/>
    <property type="evidence" value="ECO:0007669"/>
    <property type="project" value="TreeGrafter"/>
</dbReference>
<feature type="transmembrane region" description="Helical" evidence="1">
    <location>
        <begin position="21"/>
        <end position="41"/>
    </location>
</feature>
<dbReference type="EMBL" id="UGQY01000004">
    <property type="protein sequence ID" value="SUA03483.1"/>
    <property type="molecule type" value="Genomic_DNA"/>
</dbReference>
<dbReference type="InterPro" id="IPR005693">
    <property type="entry name" value="Mce"/>
</dbReference>
<dbReference type="EMBL" id="CP011269">
    <property type="protein sequence ID" value="ALI23992.1"/>
    <property type="molecule type" value="Genomic_DNA"/>
</dbReference>
<protein>
    <submittedName>
        <fullName evidence="5">MCE family protein</fullName>
    </submittedName>
    <submittedName>
        <fullName evidence="4 6">MCE-family protein Mce1A</fullName>
    </submittedName>
</protein>